<dbReference type="STRING" id="1817813.A2008_11240"/>
<reference evidence="2 3" key="1">
    <citation type="journal article" date="2016" name="Nat. Commun.">
        <title>Thousands of microbial genomes shed light on interconnected biogeochemical processes in an aquifer system.</title>
        <authorList>
            <person name="Anantharaman K."/>
            <person name="Brown C.T."/>
            <person name="Hug L.A."/>
            <person name="Sharon I."/>
            <person name="Castelle C.J."/>
            <person name="Probst A.J."/>
            <person name="Thomas B.C."/>
            <person name="Singh A."/>
            <person name="Wilkins M.J."/>
            <person name="Karaoz U."/>
            <person name="Brodie E.L."/>
            <person name="Williams K.H."/>
            <person name="Hubbard S.S."/>
            <person name="Banfield J.F."/>
        </authorList>
    </citation>
    <scope>NUCLEOTIDE SEQUENCE [LARGE SCALE GENOMIC DNA]</scope>
</reference>
<gene>
    <name evidence="2" type="ORF">A2008_11240</name>
</gene>
<comment type="caution">
    <text evidence="2">The sequence shown here is derived from an EMBL/GenBank/DDBJ whole genome shotgun (WGS) entry which is preliminary data.</text>
</comment>
<evidence type="ECO:0000256" key="1">
    <source>
        <dbReference type="SAM" id="Phobius"/>
    </source>
</evidence>
<feature type="transmembrane region" description="Helical" evidence="1">
    <location>
        <begin position="6"/>
        <end position="25"/>
    </location>
</feature>
<sequence length="75" mass="8051">MLELLIPMLIAAVLGTGYAAVFLFYNREKKKEGCSGETGGHGFGCVHCGACGGKDLKKNEPGFEASDEEKRTKIQ</sequence>
<keyword evidence="1" id="KW-0812">Transmembrane</keyword>
<evidence type="ECO:0000313" key="3">
    <source>
        <dbReference type="Proteomes" id="UP000178735"/>
    </source>
</evidence>
<keyword evidence="1" id="KW-0472">Membrane</keyword>
<dbReference type="Proteomes" id="UP000178735">
    <property type="component" value="Unassembled WGS sequence"/>
</dbReference>
<dbReference type="EMBL" id="MGFH01000087">
    <property type="protein sequence ID" value="OGM05949.1"/>
    <property type="molecule type" value="Genomic_DNA"/>
</dbReference>
<name>A0A1F7WU31_9BACT</name>
<organism evidence="2 3">
    <name type="scientific">Candidatus Wallbacteria bacterium GWC2_49_35</name>
    <dbReference type="NCBI Taxonomy" id="1817813"/>
    <lineage>
        <taxon>Bacteria</taxon>
        <taxon>Candidatus Walliibacteriota</taxon>
    </lineage>
</organism>
<evidence type="ECO:0000313" key="2">
    <source>
        <dbReference type="EMBL" id="OGM05949.1"/>
    </source>
</evidence>
<keyword evidence="1" id="KW-1133">Transmembrane helix</keyword>
<dbReference type="AlphaFoldDB" id="A0A1F7WU31"/>
<accession>A0A1F7WU31</accession>
<proteinExistence type="predicted"/>
<protein>
    <submittedName>
        <fullName evidence="2">Uncharacterized protein</fullName>
    </submittedName>
</protein>